<sequence>MLQLRSMQPRQLLVDPIELDAASHMSTSSSRHTMSHLPPPAQPHMKPGAACDMTCTWQSDEPLLRLVPEPIDASDAELHLRLLRATRCVQPTPGTPCSLSGIHVHSAGYIMPRIMTRYILSEIMTHDLSTVAFASPEHILHVHVVSSAPVVEVYVGHRTPRGELCFTYGETAFGNPDKHVRGAFRLDYAWPEPSAAADAIALQFAEVGDAALVVHDIDLVLLPQEDQLVTPPPTMSRRSNPSTLHGQHNVQASRRRSFNPDPSPSSSSYEPQLMHTHPPARHAGRHSNNVGHPEARRLASHRPSHREERPRPTTLSGHDIMPPSARSLPDARPPPSSSTSPTAKETLATMKTFLDKQQSMLNAMEARICATLDAKAETMWSRLETAESIVTDLQARLESLQQDKEIVFAGIAHRLTKLEGHVAGLQQTQVETTAAVQLALAKAAGG</sequence>
<protein>
    <submittedName>
        <fullName evidence="3">Aste57867_24168 protein</fullName>
    </submittedName>
</protein>
<feature type="region of interest" description="Disordered" evidence="1">
    <location>
        <begin position="228"/>
        <end position="344"/>
    </location>
</feature>
<feature type="compositionally biased region" description="Polar residues" evidence="1">
    <location>
        <begin position="236"/>
        <end position="252"/>
    </location>
</feature>
<evidence type="ECO:0000313" key="3">
    <source>
        <dbReference type="EMBL" id="VFU00810.1"/>
    </source>
</evidence>
<evidence type="ECO:0000313" key="4">
    <source>
        <dbReference type="Proteomes" id="UP000332933"/>
    </source>
</evidence>
<dbReference type="Proteomes" id="UP000332933">
    <property type="component" value="Unassembled WGS sequence"/>
</dbReference>
<dbReference type="AlphaFoldDB" id="A0A485LRH6"/>
<accession>A0A485LRH6</accession>
<reference evidence="3 4" key="1">
    <citation type="submission" date="2019-03" db="EMBL/GenBank/DDBJ databases">
        <authorList>
            <person name="Gaulin E."/>
            <person name="Dumas B."/>
        </authorList>
    </citation>
    <scope>NUCLEOTIDE SEQUENCE [LARGE SCALE GENOMIC DNA]</scope>
    <source>
        <strain evidence="3">CBS 568.67</strain>
    </source>
</reference>
<feature type="region of interest" description="Disordered" evidence="1">
    <location>
        <begin position="24"/>
        <end position="45"/>
    </location>
</feature>
<evidence type="ECO:0000313" key="2">
    <source>
        <dbReference type="EMBL" id="KAF0683784.1"/>
    </source>
</evidence>
<reference evidence="2" key="2">
    <citation type="submission" date="2019-06" db="EMBL/GenBank/DDBJ databases">
        <title>Genomics analysis of Aphanomyces spp. identifies a new class of oomycete effector associated with host adaptation.</title>
        <authorList>
            <person name="Gaulin E."/>
        </authorList>
    </citation>
    <scope>NUCLEOTIDE SEQUENCE</scope>
    <source>
        <strain evidence="2">CBS 578.67</strain>
    </source>
</reference>
<name>A0A485LRH6_9STRA</name>
<feature type="compositionally biased region" description="Low complexity" evidence="1">
    <location>
        <begin position="24"/>
        <end position="36"/>
    </location>
</feature>
<keyword evidence="4" id="KW-1185">Reference proteome</keyword>
<dbReference type="EMBL" id="CAADRA010007392">
    <property type="protein sequence ID" value="VFU00810.1"/>
    <property type="molecule type" value="Genomic_DNA"/>
</dbReference>
<dbReference type="EMBL" id="VJMH01007366">
    <property type="protein sequence ID" value="KAF0683784.1"/>
    <property type="molecule type" value="Genomic_DNA"/>
</dbReference>
<gene>
    <name evidence="3" type="primary">Aste57867_24168</name>
    <name evidence="2" type="ORF">As57867_024094</name>
    <name evidence="3" type="ORF">ASTE57867_24168</name>
</gene>
<dbReference type="OrthoDB" id="10268021at2759"/>
<evidence type="ECO:0000256" key="1">
    <source>
        <dbReference type="SAM" id="MobiDB-lite"/>
    </source>
</evidence>
<proteinExistence type="predicted"/>
<organism evidence="3 4">
    <name type="scientific">Aphanomyces stellatus</name>
    <dbReference type="NCBI Taxonomy" id="120398"/>
    <lineage>
        <taxon>Eukaryota</taxon>
        <taxon>Sar</taxon>
        <taxon>Stramenopiles</taxon>
        <taxon>Oomycota</taxon>
        <taxon>Saprolegniomycetes</taxon>
        <taxon>Saprolegniales</taxon>
        <taxon>Verrucalvaceae</taxon>
        <taxon>Aphanomyces</taxon>
    </lineage>
</organism>